<dbReference type="GO" id="GO:0005524">
    <property type="term" value="F:ATP binding"/>
    <property type="evidence" value="ECO:0007669"/>
    <property type="project" value="UniProtKB-KW"/>
</dbReference>
<dbReference type="InterPro" id="IPR003439">
    <property type="entry name" value="ABC_transporter-like_ATP-bd"/>
</dbReference>
<evidence type="ECO:0000313" key="4">
    <source>
        <dbReference type="Proteomes" id="UP000243217"/>
    </source>
</evidence>
<protein>
    <submittedName>
        <fullName evidence="3">ATP-binding Cassette (ABC) Superfamily</fullName>
    </submittedName>
</protein>
<dbReference type="STRING" id="74557.A0A1V9YF90"/>
<dbReference type="GO" id="GO:0016887">
    <property type="term" value="F:ATP hydrolysis activity"/>
    <property type="evidence" value="ECO:0007669"/>
    <property type="project" value="InterPro"/>
</dbReference>
<feature type="non-terminal residue" evidence="3">
    <location>
        <position position="238"/>
    </location>
</feature>
<keyword evidence="1" id="KW-0813">Transport</keyword>
<keyword evidence="3" id="KW-0067">ATP-binding</keyword>
<dbReference type="Gene3D" id="3.40.50.300">
    <property type="entry name" value="P-loop containing nucleotide triphosphate hydrolases"/>
    <property type="match status" value="1"/>
</dbReference>
<evidence type="ECO:0000256" key="1">
    <source>
        <dbReference type="ARBA" id="ARBA00022448"/>
    </source>
</evidence>
<evidence type="ECO:0000259" key="2">
    <source>
        <dbReference type="Pfam" id="PF00005"/>
    </source>
</evidence>
<sequence length="238" mass="25915">MTQVTADVFLENGSEAFHLMLATKLEASMDKSIPQIEIRYEDMSISAQVAVATKDGRELPTLLNSAKKSVQKLFCAKRSICKDVLHPMSGVLKPGTMTLVLGQPNSGKSSYMKMLSSRFPIAKNVTTSGQVTYNGADATTVKKQIPQVTSYVSQRDFHYPTLTVKETLQFAHACSGGAQVPQRVLDSLHKGTPEENAQAKSVLQSLYQVFPDIITRQMGLKICEDTIVGNGMLRGVSG</sequence>
<feature type="domain" description="ABC transporter" evidence="2">
    <location>
        <begin position="85"/>
        <end position="208"/>
    </location>
</feature>
<gene>
    <name evidence="3" type="ORF">THRCLA_10832</name>
</gene>
<accession>A0A1V9YF90</accession>
<dbReference type="EMBL" id="JNBS01004001">
    <property type="protein sequence ID" value="OQR84369.1"/>
    <property type="molecule type" value="Genomic_DNA"/>
</dbReference>
<organism evidence="3 4">
    <name type="scientific">Thraustotheca clavata</name>
    <dbReference type="NCBI Taxonomy" id="74557"/>
    <lineage>
        <taxon>Eukaryota</taxon>
        <taxon>Sar</taxon>
        <taxon>Stramenopiles</taxon>
        <taxon>Oomycota</taxon>
        <taxon>Saprolegniomycetes</taxon>
        <taxon>Saprolegniales</taxon>
        <taxon>Achlyaceae</taxon>
        <taxon>Thraustotheca</taxon>
    </lineage>
</organism>
<dbReference type="Proteomes" id="UP000243217">
    <property type="component" value="Unassembled WGS sequence"/>
</dbReference>
<dbReference type="InterPro" id="IPR027417">
    <property type="entry name" value="P-loop_NTPase"/>
</dbReference>
<keyword evidence="3" id="KW-0547">Nucleotide-binding</keyword>
<keyword evidence="4" id="KW-1185">Reference proteome</keyword>
<proteinExistence type="predicted"/>
<dbReference type="SUPFAM" id="SSF52540">
    <property type="entry name" value="P-loop containing nucleoside triphosphate hydrolases"/>
    <property type="match status" value="1"/>
</dbReference>
<reference evidence="3 4" key="1">
    <citation type="journal article" date="2014" name="Genome Biol. Evol.">
        <title>The secreted proteins of Achlya hypogyna and Thraustotheca clavata identify the ancestral oomycete secretome and reveal gene acquisitions by horizontal gene transfer.</title>
        <authorList>
            <person name="Misner I."/>
            <person name="Blouin N."/>
            <person name="Leonard G."/>
            <person name="Richards T.A."/>
            <person name="Lane C.E."/>
        </authorList>
    </citation>
    <scope>NUCLEOTIDE SEQUENCE [LARGE SCALE GENOMIC DNA]</scope>
    <source>
        <strain evidence="3 4">ATCC 34112</strain>
    </source>
</reference>
<evidence type="ECO:0000313" key="3">
    <source>
        <dbReference type="EMBL" id="OQR84369.1"/>
    </source>
</evidence>
<dbReference type="PANTHER" id="PTHR19241">
    <property type="entry name" value="ATP-BINDING CASSETTE TRANSPORTER"/>
    <property type="match status" value="1"/>
</dbReference>
<dbReference type="AlphaFoldDB" id="A0A1V9YF90"/>
<comment type="caution">
    <text evidence="3">The sequence shown here is derived from an EMBL/GenBank/DDBJ whole genome shotgun (WGS) entry which is preliminary data.</text>
</comment>
<dbReference type="Pfam" id="PF00005">
    <property type="entry name" value="ABC_tran"/>
    <property type="match status" value="1"/>
</dbReference>
<dbReference type="OrthoDB" id="77868at2759"/>
<name>A0A1V9YF90_9STRA</name>